<comment type="function">
    <text evidence="12">Pectinolytic enzyme involved in the degradation of xylogalacturonan (xga), a galacturonan backbone heavily substituted with xylose, and which is one important component of the hairy regions of pectin. Activity requires a galacturonic acid backbone substituted with xylose.</text>
</comment>
<keyword evidence="10" id="KW-0961">Cell wall biogenesis/degradation</keyword>
<comment type="similarity">
    <text evidence="2 13">Belongs to the glycosyl hydrolase 28 family.</text>
</comment>
<evidence type="ECO:0000256" key="5">
    <source>
        <dbReference type="ARBA" id="ARBA00022737"/>
    </source>
</evidence>
<dbReference type="InterPro" id="IPR000743">
    <property type="entry name" value="Glyco_hydro_28"/>
</dbReference>
<keyword evidence="9 13" id="KW-0326">Glycosidase</keyword>
<evidence type="ECO:0000256" key="4">
    <source>
        <dbReference type="ARBA" id="ARBA00022729"/>
    </source>
</evidence>
<dbReference type="GO" id="GO:0071555">
    <property type="term" value="P:cell wall organization"/>
    <property type="evidence" value="ECO:0007669"/>
    <property type="project" value="UniProtKB-KW"/>
</dbReference>
<evidence type="ECO:0000256" key="11">
    <source>
        <dbReference type="ARBA" id="ARBA00023326"/>
    </source>
</evidence>
<evidence type="ECO:0000256" key="3">
    <source>
        <dbReference type="ARBA" id="ARBA00022525"/>
    </source>
</evidence>
<keyword evidence="5" id="KW-0677">Repeat</keyword>
<keyword evidence="16" id="KW-1185">Reference proteome</keyword>
<evidence type="ECO:0000256" key="1">
    <source>
        <dbReference type="ARBA" id="ARBA00004613"/>
    </source>
</evidence>
<evidence type="ECO:0000256" key="14">
    <source>
        <dbReference type="SAM" id="SignalP"/>
    </source>
</evidence>
<dbReference type="InterPro" id="IPR011050">
    <property type="entry name" value="Pectin_lyase_fold/virulence"/>
</dbReference>
<evidence type="ECO:0000256" key="6">
    <source>
        <dbReference type="ARBA" id="ARBA00022801"/>
    </source>
</evidence>
<evidence type="ECO:0000313" key="15">
    <source>
        <dbReference type="EMBL" id="KAF2662605.1"/>
    </source>
</evidence>
<dbReference type="InterPro" id="IPR012334">
    <property type="entry name" value="Pectin_lyas_fold"/>
</dbReference>
<dbReference type="OrthoDB" id="187139at2759"/>
<evidence type="ECO:0000256" key="2">
    <source>
        <dbReference type="ARBA" id="ARBA00008834"/>
    </source>
</evidence>
<accession>A0A6A6TRD7</accession>
<dbReference type="PANTHER" id="PTHR31736:SF9">
    <property type="entry name" value="ENDO-XYLOGALACTURONAN HYDROLASE A-RELATED"/>
    <property type="match status" value="1"/>
</dbReference>
<evidence type="ECO:0000256" key="10">
    <source>
        <dbReference type="ARBA" id="ARBA00023316"/>
    </source>
</evidence>
<reference evidence="15" key="1">
    <citation type="journal article" date="2020" name="Stud. Mycol.">
        <title>101 Dothideomycetes genomes: a test case for predicting lifestyles and emergence of pathogens.</title>
        <authorList>
            <person name="Haridas S."/>
            <person name="Albert R."/>
            <person name="Binder M."/>
            <person name="Bloem J."/>
            <person name="Labutti K."/>
            <person name="Salamov A."/>
            <person name="Andreopoulos B."/>
            <person name="Baker S."/>
            <person name="Barry K."/>
            <person name="Bills G."/>
            <person name="Bluhm B."/>
            <person name="Cannon C."/>
            <person name="Castanera R."/>
            <person name="Culley D."/>
            <person name="Daum C."/>
            <person name="Ezra D."/>
            <person name="Gonzalez J."/>
            <person name="Henrissat B."/>
            <person name="Kuo A."/>
            <person name="Liang C."/>
            <person name="Lipzen A."/>
            <person name="Lutzoni F."/>
            <person name="Magnuson J."/>
            <person name="Mondo S."/>
            <person name="Nolan M."/>
            <person name="Ohm R."/>
            <person name="Pangilinan J."/>
            <person name="Park H.-J."/>
            <person name="Ramirez L."/>
            <person name="Alfaro M."/>
            <person name="Sun H."/>
            <person name="Tritt A."/>
            <person name="Yoshinaga Y."/>
            <person name="Zwiers L.-H."/>
            <person name="Turgeon B."/>
            <person name="Goodwin S."/>
            <person name="Spatafora J."/>
            <person name="Crous P."/>
            <person name="Grigoriev I."/>
        </authorList>
    </citation>
    <scope>NUCLEOTIDE SEQUENCE</scope>
    <source>
        <strain evidence="15">CBS 122681</strain>
    </source>
</reference>
<keyword evidence="8" id="KW-0119">Carbohydrate metabolism</keyword>
<name>A0A6A6TRD7_9PLEO</name>
<dbReference type="GO" id="GO:0005576">
    <property type="term" value="C:extracellular region"/>
    <property type="evidence" value="ECO:0007669"/>
    <property type="project" value="UniProtKB-SubCell"/>
</dbReference>
<keyword evidence="6 13" id="KW-0378">Hydrolase</keyword>
<dbReference type="AlphaFoldDB" id="A0A6A6TRD7"/>
<gene>
    <name evidence="15" type="ORF">K491DRAFT_709956</name>
</gene>
<evidence type="ECO:0000256" key="7">
    <source>
        <dbReference type="ARBA" id="ARBA00023180"/>
    </source>
</evidence>
<feature type="signal peptide" evidence="14">
    <location>
        <begin position="1"/>
        <end position="17"/>
    </location>
</feature>
<proteinExistence type="inferred from homology"/>
<dbReference type="GO" id="GO:0004650">
    <property type="term" value="F:polygalacturonase activity"/>
    <property type="evidence" value="ECO:0007669"/>
    <property type="project" value="InterPro"/>
</dbReference>
<evidence type="ECO:0000256" key="12">
    <source>
        <dbReference type="ARBA" id="ARBA00037278"/>
    </source>
</evidence>
<dbReference type="SUPFAM" id="SSF51126">
    <property type="entry name" value="Pectin lyase-like"/>
    <property type="match status" value="1"/>
</dbReference>
<keyword evidence="4 14" id="KW-0732">Signal</keyword>
<feature type="chain" id="PRO_5025416264" evidence="14">
    <location>
        <begin position="18"/>
        <end position="361"/>
    </location>
</feature>
<sequence>MRSQFLLPITLLTTSLSASPHRPAKRALCTVQSLNSSSLDDSPAINSAFATCGKTGSVVLPANQTFTLHSPIDLSPCRACEFRINGLVQINPDWTYWSTQPAVFNIPNTTAAIITTDEPYTGVIDAQSFGLASSAAAQSPIPPLFKISDASYQIHIRQLTLKNIPGTAAAVTGNSSAVRFYSLDFETPSQFTFDIDGGAQHVYVWNNTMRASAGGACVRIRPDVANVQVEESTCIPSTGTTDAGTSGTPSAFDFLFDGVGWIKNVLVRKVKASGAMDVVRFEAGAGGSPLQISNATFTGITIEGPAKEAVVLDQGSSHVDATDVVLRGFTGAVEKESSVVCKNEGDVCGFSIEDWSVVYGR</sequence>
<dbReference type="Pfam" id="PF00295">
    <property type="entry name" value="Glyco_hydro_28"/>
    <property type="match status" value="1"/>
</dbReference>
<dbReference type="PANTHER" id="PTHR31736">
    <property type="match status" value="1"/>
</dbReference>
<dbReference type="EMBL" id="MU004289">
    <property type="protein sequence ID" value="KAF2662605.1"/>
    <property type="molecule type" value="Genomic_DNA"/>
</dbReference>
<evidence type="ECO:0000256" key="9">
    <source>
        <dbReference type="ARBA" id="ARBA00023295"/>
    </source>
</evidence>
<keyword evidence="11" id="KW-0624">Polysaccharide degradation</keyword>
<comment type="subcellular location">
    <subcellularLocation>
        <location evidence="1">Secreted</location>
    </subcellularLocation>
</comment>
<evidence type="ECO:0000313" key="16">
    <source>
        <dbReference type="Proteomes" id="UP000799324"/>
    </source>
</evidence>
<dbReference type="Proteomes" id="UP000799324">
    <property type="component" value="Unassembled WGS sequence"/>
</dbReference>
<dbReference type="GO" id="GO:0000272">
    <property type="term" value="P:polysaccharide catabolic process"/>
    <property type="evidence" value="ECO:0007669"/>
    <property type="project" value="UniProtKB-KW"/>
</dbReference>
<keyword evidence="7" id="KW-0325">Glycoprotein</keyword>
<keyword evidence="3" id="KW-0964">Secreted</keyword>
<dbReference type="Gene3D" id="2.160.20.10">
    <property type="entry name" value="Single-stranded right-handed beta-helix, Pectin lyase-like"/>
    <property type="match status" value="1"/>
</dbReference>
<protein>
    <submittedName>
        <fullName evidence="15">Glycoside hydrolase family 28 protein</fullName>
    </submittedName>
</protein>
<evidence type="ECO:0000256" key="8">
    <source>
        <dbReference type="ARBA" id="ARBA00023277"/>
    </source>
</evidence>
<organism evidence="15 16">
    <name type="scientific">Lophiostoma macrostomum CBS 122681</name>
    <dbReference type="NCBI Taxonomy" id="1314788"/>
    <lineage>
        <taxon>Eukaryota</taxon>
        <taxon>Fungi</taxon>
        <taxon>Dikarya</taxon>
        <taxon>Ascomycota</taxon>
        <taxon>Pezizomycotina</taxon>
        <taxon>Dothideomycetes</taxon>
        <taxon>Pleosporomycetidae</taxon>
        <taxon>Pleosporales</taxon>
        <taxon>Lophiostomataceae</taxon>
        <taxon>Lophiostoma</taxon>
    </lineage>
</organism>
<evidence type="ECO:0000256" key="13">
    <source>
        <dbReference type="RuleBase" id="RU361169"/>
    </source>
</evidence>